<name>A0A9W9EXS1_9EURO</name>
<proteinExistence type="inferred from homology"/>
<dbReference type="Pfam" id="PF04695">
    <property type="entry name" value="Pex14_N"/>
    <property type="match status" value="1"/>
</dbReference>
<evidence type="ECO:0000313" key="11">
    <source>
        <dbReference type="Proteomes" id="UP001149074"/>
    </source>
</evidence>
<protein>
    <recommendedName>
        <fullName evidence="4 7">Peroxisomal membrane protein PEX14</fullName>
    </recommendedName>
    <alternativeName>
        <fullName evidence="5 7">Peroxin-14</fullName>
    </alternativeName>
</protein>
<comment type="subcellular location">
    <subcellularLocation>
        <location evidence="6 7">Peroxisome membrane</location>
    </subcellularLocation>
</comment>
<evidence type="ECO:0000256" key="7">
    <source>
        <dbReference type="RuleBase" id="RU367032"/>
    </source>
</evidence>
<keyword evidence="2" id="KW-0811">Translocation</keyword>
<dbReference type="GO" id="GO:0016560">
    <property type="term" value="P:protein import into peroxisome matrix, docking"/>
    <property type="evidence" value="ECO:0007669"/>
    <property type="project" value="UniProtKB-UniRule"/>
</dbReference>
<dbReference type="RefSeq" id="XP_056471732.1">
    <property type="nucleotide sequence ID" value="XM_056620926.1"/>
</dbReference>
<comment type="caution">
    <text evidence="10">The sequence shown here is derived from an EMBL/GenBank/DDBJ whole genome shotgun (WGS) entry which is preliminary data.</text>
</comment>
<dbReference type="GO" id="GO:0005778">
    <property type="term" value="C:peroxisomal membrane"/>
    <property type="evidence" value="ECO:0007669"/>
    <property type="project" value="UniProtKB-SubCell"/>
</dbReference>
<evidence type="ECO:0000256" key="5">
    <source>
        <dbReference type="ARBA" id="ARBA00029691"/>
    </source>
</evidence>
<accession>A0A9W9EXS1</accession>
<evidence type="ECO:0000256" key="2">
    <source>
        <dbReference type="ARBA" id="ARBA00023010"/>
    </source>
</evidence>
<feature type="compositionally biased region" description="Basic and acidic residues" evidence="8">
    <location>
        <begin position="57"/>
        <end position="73"/>
    </location>
</feature>
<evidence type="ECO:0000256" key="3">
    <source>
        <dbReference type="ARBA" id="ARBA00023140"/>
    </source>
</evidence>
<organism evidence="10 11">
    <name type="scientific">Penicillium argentinense</name>
    <dbReference type="NCBI Taxonomy" id="1131581"/>
    <lineage>
        <taxon>Eukaryota</taxon>
        <taxon>Fungi</taxon>
        <taxon>Dikarya</taxon>
        <taxon>Ascomycota</taxon>
        <taxon>Pezizomycotina</taxon>
        <taxon>Eurotiomycetes</taxon>
        <taxon>Eurotiomycetidae</taxon>
        <taxon>Eurotiales</taxon>
        <taxon>Aspergillaceae</taxon>
        <taxon>Penicillium</taxon>
    </lineage>
</organism>
<evidence type="ECO:0000259" key="9">
    <source>
        <dbReference type="Pfam" id="PF04695"/>
    </source>
</evidence>
<dbReference type="GO" id="GO:0005102">
    <property type="term" value="F:signaling receptor binding"/>
    <property type="evidence" value="ECO:0007669"/>
    <property type="project" value="TreeGrafter"/>
</dbReference>
<dbReference type="GeneID" id="81359905"/>
<feature type="region of interest" description="Disordered" evidence="8">
    <location>
        <begin position="290"/>
        <end position="310"/>
    </location>
</feature>
<gene>
    <name evidence="10" type="ORF">N7532_008434</name>
</gene>
<dbReference type="OrthoDB" id="441517at2759"/>
<feature type="region of interest" description="Disordered" evidence="8">
    <location>
        <begin position="1"/>
        <end position="155"/>
    </location>
</feature>
<dbReference type="Gene3D" id="1.10.10.10">
    <property type="entry name" value="Winged helix-like DNA-binding domain superfamily/Winged helix DNA-binding domain"/>
    <property type="match status" value="1"/>
</dbReference>
<evidence type="ECO:0000256" key="6">
    <source>
        <dbReference type="ARBA" id="ARBA00046271"/>
    </source>
</evidence>
<dbReference type="AlphaFoldDB" id="A0A9W9EXS1"/>
<evidence type="ECO:0000256" key="8">
    <source>
        <dbReference type="SAM" id="MobiDB-lite"/>
    </source>
</evidence>
<keyword evidence="11" id="KW-1185">Reference proteome</keyword>
<reference evidence="10" key="2">
    <citation type="journal article" date="2023" name="IMA Fungus">
        <title>Comparative genomic study of the Penicillium genus elucidates a diverse pangenome and 15 lateral gene transfer events.</title>
        <authorList>
            <person name="Petersen C."/>
            <person name="Sorensen T."/>
            <person name="Nielsen M.R."/>
            <person name="Sondergaard T.E."/>
            <person name="Sorensen J.L."/>
            <person name="Fitzpatrick D.A."/>
            <person name="Frisvad J.C."/>
            <person name="Nielsen K.L."/>
        </authorList>
    </citation>
    <scope>NUCLEOTIDE SEQUENCE</scope>
    <source>
        <strain evidence="10">IBT 30761</strain>
    </source>
</reference>
<dbReference type="PANTHER" id="PTHR23058:SF5">
    <property type="entry name" value="PEROXISOMAL MEMBRANE PROTEIN PEX14"/>
    <property type="match status" value="1"/>
</dbReference>
<dbReference type="InterPro" id="IPR036388">
    <property type="entry name" value="WH-like_DNA-bd_sf"/>
</dbReference>
<feature type="compositionally biased region" description="Polar residues" evidence="8">
    <location>
        <begin position="111"/>
        <end position="153"/>
    </location>
</feature>
<dbReference type="EMBL" id="JAPQKI010000009">
    <property type="protein sequence ID" value="KAJ5089750.1"/>
    <property type="molecule type" value="Genomic_DNA"/>
</dbReference>
<evidence type="ECO:0000256" key="1">
    <source>
        <dbReference type="ARBA" id="ARBA00005443"/>
    </source>
</evidence>
<keyword evidence="3 7" id="KW-0576">Peroxisome</keyword>
<dbReference type="InterPro" id="IPR006785">
    <property type="entry name" value="Pex14_N"/>
</dbReference>
<reference evidence="10" key="1">
    <citation type="submission" date="2022-11" db="EMBL/GenBank/DDBJ databases">
        <authorList>
            <person name="Petersen C."/>
        </authorList>
    </citation>
    <scope>NUCLEOTIDE SEQUENCE</scope>
    <source>
        <strain evidence="10">IBT 30761</strain>
    </source>
</reference>
<comment type="similarity">
    <text evidence="1 7">Belongs to the peroxin-14 family.</text>
</comment>
<sequence length="423" mass="44959">MSDSSSKPPSIPSWQRRSGTAPVDQSSPPSSPSPSPNADDAPAATNRHDLVTQSSKFLEDESIRDAPTDRKISFLESKGLASDEIEKLLGVSRNAEASSTSTEDKSKESPPLTSSPSDHINATSSSPTNVQLSPNTTSQPRSNAPANPASTQRDVPPIITYPEFLFEANKPPPLVTMQRVLYTIYGAAGLGASIYGASEYLVKPMLASLTGARHELADTAKENLQKLNEKLEQNVTVIPAHLTARKTTSADEDESNDTDSITSDPTELFHRDVGTQTTPEASQTSLAAIEKTSQAPDAPTKAVESHMSRLESIQSQLKEITDVEKDTSTQDDTLRSSLSDLRHYLDGLIYAAPSYGASTPSYGLYSTTTSGVDSAAMGVKKSEDDAIASFKADIRGVKGALLSARNFPTSRGGRLGGMATAGR</sequence>
<feature type="region of interest" description="Disordered" evidence="8">
    <location>
        <begin position="244"/>
        <end position="268"/>
    </location>
</feature>
<keyword evidence="7" id="KW-0653">Protein transport</keyword>
<keyword evidence="7" id="KW-0472">Membrane</keyword>
<dbReference type="Proteomes" id="UP001149074">
    <property type="component" value="Unassembled WGS sequence"/>
</dbReference>
<keyword evidence="7" id="KW-0813">Transport</keyword>
<dbReference type="PANTHER" id="PTHR23058">
    <property type="entry name" value="PEROXISOMAL MEMBRANE PROTEIN PEX14"/>
    <property type="match status" value="1"/>
</dbReference>
<evidence type="ECO:0000313" key="10">
    <source>
        <dbReference type="EMBL" id="KAJ5089750.1"/>
    </source>
</evidence>
<dbReference type="InterPro" id="IPR025655">
    <property type="entry name" value="PEX14"/>
</dbReference>
<feature type="domain" description="Peroxisome membrane anchor protein Pex14p N-terminal" evidence="9">
    <location>
        <begin position="47"/>
        <end position="90"/>
    </location>
</feature>
<dbReference type="GO" id="GO:1990429">
    <property type="term" value="C:peroxisomal importomer complex"/>
    <property type="evidence" value="ECO:0007669"/>
    <property type="project" value="TreeGrafter"/>
</dbReference>
<evidence type="ECO:0000256" key="4">
    <source>
        <dbReference type="ARBA" id="ARBA00029502"/>
    </source>
</evidence>
<comment type="function">
    <text evidence="7">Component of the PEX13-PEX14 docking complex, a translocon channel that specifically mediates the import of peroxisomal cargo proteins bound to PEX5 receptor. The PEX13-PEX14 docking complex forms a large import pore which can be opened to a diameter of about 9 nm. Mechanistically, PEX5 receptor along with cargo proteins associates with the PEX14 subunit of the PEX13-PEX14 docking complex in the cytosol, leading to the insertion of the receptor into the organelle membrane with the concomitant translocation of the cargo into the peroxisome matrix.</text>
</comment>